<organism evidence="1 2">
    <name type="scientific">Somion occarium</name>
    <dbReference type="NCBI Taxonomy" id="3059160"/>
    <lineage>
        <taxon>Eukaryota</taxon>
        <taxon>Fungi</taxon>
        <taxon>Dikarya</taxon>
        <taxon>Basidiomycota</taxon>
        <taxon>Agaricomycotina</taxon>
        <taxon>Agaricomycetes</taxon>
        <taxon>Polyporales</taxon>
        <taxon>Cerrenaceae</taxon>
        <taxon>Somion</taxon>
    </lineage>
</organism>
<dbReference type="Proteomes" id="UP001497453">
    <property type="component" value="Chromosome 10"/>
</dbReference>
<keyword evidence="2" id="KW-1185">Reference proteome</keyword>
<reference evidence="2" key="1">
    <citation type="submission" date="2024-04" db="EMBL/GenBank/DDBJ databases">
        <authorList>
            <person name="Shaw F."/>
            <person name="Minotto A."/>
        </authorList>
    </citation>
    <scope>NUCLEOTIDE SEQUENCE [LARGE SCALE GENOMIC DNA]</scope>
</reference>
<sequence>MDPLKSFHPSFSVSEAQSSLQTLYVTFLSPHSLWSMFDNLQSNILYPEMGPKASYSLPIPIPMTFTQPLSGGVPWPSPPFLLLSLGFNTNVVVLVSIS</sequence>
<accession>A0ABP1CPC8</accession>
<protein>
    <submittedName>
        <fullName evidence="1">Uncharacterized protein</fullName>
    </submittedName>
</protein>
<dbReference type="EMBL" id="OZ037953">
    <property type="protein sequence ID" value="CAL1697548.1"/>
    <property type="molecule type" value="Genomic_DNA"/>
</dbReference>
<name>A0ABP1CPC8_9APHY</name>
<evidence type="ECO:0000313" key="2">
    <source>
        <dbReference type="Proteomes" id="UP001497453"/>
    </source>
</evidence>
<evidence type="ECO:0000313" key="1">
    <source>
        <dbReference type="EMBL" id="CAL1697548.1"/>
    </source>
</evidence>
<gene>
    <name evidence="1" type="ORF">GFSPODELE1_LOCUS1717</name>
</gene>
<proteinExistence type="predicted"/>